<feature type="compositionally biased region" description="Basic and acidic residues" evidence="3">
    <location>
        <begin position="484"/>
        <end position="510"/>
    </location>
</feature>
<dbReference type="SUPFAM" id="SSF47473">
    <property type="entry name" value="EF-hand"/>
    <property type="match status" value="1"/>
</dbReference>
<feature type="compositionally biased region" description="Acidic residues" evidence="3">
    <location>
        <begin position="282"/>
        <end position="291"/>
    </location>
</feature>
<dbReference type="InterPro" id="IPR011992">
    <property type="entry name" value="EF-hand-dom_pair"/>
</dbReference>
<feature type="domain" description="EH" evidence="4">
    <location>
        <begin position="625"/>
        <end position="704"/>
    </location>
</feature>
<feature type="compositionally biased region" description="Polar residues" evidence="3">
    <location>
        <begin position="363"/>
        <end position="379"/>
    </location>
</feature>
<evidence type="ECO:0000313" key="5">
    <source>
        <dbReference type="EMBL" id="QLG74791.1"/>
    </source>
</evidence>
<dbReference type="GeneID" id="59238594"/>
<dbReference type="Proteomes" id="UP000509704">
    <property type="component" value="Chromosome 8"/>
</dbReference>
<keyword evidence="1" id="KW-0443">Lipid metabolism</keyword>
<feature type="compositionally biased region" description="Low complexity" evidence="3">
    <location>
        <begin position="114"/>
        <end position="123"/>
    </location>
</feature>
<accession>A0A7H9B7S9</accession>
<feature type="compositionally biased region" description="Low complexity" evidence="3">
    <location>
        <begin position="230"/>
        <end position="244"/>
    </location>
</feature>
<proteinExistence type="inferred from homology"/>
<sequence>MAFIRKKSKRTQNSSGSDLSEQAMNDSVRAAQIIFQKHASSQSSLNTHSTASSSQTPGSIISPQPRYKRNNSASQVHLSTNERSSNNQIRRPILSPVQTSNSHNSKVLENSESAQAAAQLAAAHWSQIDERESNTPVRNVASRTHFEKDNGGAGIEYTRVPPPQSFSSQSVSQVQPPSQIQTQNSHQTQSHSKSLQQQAQFLPRPQPKLRSVSPNLSESSNFPKNPKHGSTTSITNSNSNASNTVLNGSSSKLKENRALPSRVPPPKIYFDKNSTEGANEYDFGEFDDNNNDDSKTEDNSDIESINSTPISNSLLSMVTDRSSFERGFEDDEDDDDEGDEDDDDDDKEEEEVYDDEDADVQGKYNSDYTDTHQNSSSSFSLATPVDANYDSTAAAVSANAAYGNMNKVDHPTVTYQGTLPDLIPNHTRQSRMGRLKTKIFGSRSKHRLDQTNNQHLGKSSVTSDEYGRPVVTTNQNMKFKTTMRGKEHRSAHDRVSDSTDEKNRFERYGAGDDIDSDVSSTDSDSDSVERNDEKRRRKRTYRLKRHLKNTAAAVPYTHHLHHHDHRHNHKSQPFNEDKPWKSHNDVGFVTPQERKRYEGMWVSNRCLYLELLPWWDSIMTGKSAPSVPLPEDGLMLNIVVKDIWVRSNLPSDLLFQIYDKVDTRQDGTLDRKSFIVGMWLVDQCLYGRKLPRELNQQVWDSVDRYIVNVINPATIKHIDKTKKKQMKQEIKNIKREIKNTHL</sequence>
<feature type="compositionally biased region" description="Polar residues" evidence="3">
    <location>
        <begin position="212"/>
        <end position="223"/>
    </location>
</feature>
<feature type="compositionally biased region" description="Polar residues" evidence="3">
    <location>
        <begin position="11"/>
        <end position="25"/>
    </location>
</feature>
<feature type="compositionally biased region" description="Low complexity" evidence="3">
    <location>
        <begin position="165"/>
        <end position="194"/>
    </location>
</feature>
<keyword evidence="6" id="KW-1185">Reference proteome</keyword>
<dbReference type="FunFam" id="1.10.238.10:FF:000326">
    <property type="entry name" value="IRS4p EH domain-containing protein"/>
    <property type="match status" value="1"/>
</dbReference>
<evidence type="ECO:0000259" key="4">
    <source>
        <dbReference type="SMART" id="SM00027"/>
    </source>
</evidence>
<dbReference type="RefSeq" id="XP_037146516.1">
    <property type="nucleotide sequence ID" value="XM_037290621.1"/>
</dbReference>
<feature type="compositionally biased region" description="Low complexity" evidence="3">
    <location>
        <begin position="38"/>
        <end position="55"/>
    </location>
</feature>
<organism evidence="5 6">
    <name type="scientific">Zygotorulaspora mrakii</name>
    <name type="common">Zygosaccharomyces mrakii</name>
    <dbReference type="NCBI Taxonomy" id="42260"/>
    <lineage>
        <taxon>Eukaryota</taxon>
        <taxon>Fungi</taxon>
        <taxon>Dikarya</taxon>
        <taxon>Ascomycota</taxon>
        <taxon>Saccharomycotina</taxon>
        <taxon>Saccharomycetes</taxon>
        <taxon>Saccharomycetales</taxon>
        <taxon>Saccharomycetaceae</taxon>
        <taxon>Zygotorulaspora</taxon>
    </lineage>
</organism>
<gene>
    <name evidence="5" type="ORF">HG535_0H01180</name>
</gene>
<dbReference type="KEGG" id="zmk:HG535_0H01180"/>
<feature type="region of interest" description="Disordered" evidence="3">
    <location>
        <begin position="1"/>
        <end position="379"/>
    </location>
</feature>
<name>A0A7H9B7S9_ZYGMR</name>
<dbReference type="GO" id="GO:0031505">
    <property type="term" value="P:fungal-type cell wall organization"/>
    <property type="evidence" value="ECO:0007669"/>
    <property type="project" value="UniProtKB-ARBA"/>
</dbReference>
<feature type="compositionally biased region" description="Acidic residues" evidence="3">
    <location>
        <begin position="328"/>
        <end position="359"/>
    </location>
</feature>
<dbReference type="SMART" id="SM00027">
    <property type="entry name" value="EH"/>
    <property type="match status" value="1"/>
</dbReference>
<dbReference type="InterPro" id="IPR000261">
    <property type="entry name" value="EH_dom"/>
</dbReference>
<dbReference type="CDD" id="cd00052">
    <property type="entry name" value="EH"/>
    <property type="match status" value="1"/>
</dbReference>
<feature type="region of interest" description="Disordered" evidence="3">
    <location>
        <begin position="480"/>
        <end position="540"/>
    </location>
</feature>
<comment type="similarity">
    <text evidence="2">Belongs to the IRS4 family.</text>
</comment>
<dbReference type="EMBL" id="CP058611">
    <property type="protein sequence ID" value="QLG74791.1"/>
    <property type="molecule type" value="Genomic_DNA"/>
</dbReference>
<protein>
    <recommendedName>
        <fullName evidence="4">EH domain-containing protein</fullName>
    </recommendedName>
</protein>
<evidence type="ECO:0000256" key="1">
    <source>
        <dbReference type="ARBA" id="ARBA00023098"/>
    </source>
</evidence>
<feature type="compositionally biased region" description="Polar residues" evidence="3">
    <location>
        <begin position="302"/>
        <end position="321"/>
    </location>
</feature>
<dbReference type="OrthoDB" id="10045710at2759"/>
<reference evidence="5 6" key="1">
    <citation type="submission" date="2020-07" db="EMBL/GenBank/DDBJ databases">
        <title>The yeast mating-type switching endonuclease HO is a domesticated member of an unorthodox homing genetic element family.</title>
        <authorList>
            <person name="Coughlan A.Y."/>
            <person name="Lombardi L."/>
            <person name="Braun-Galleani S."/>
            <person name="Martos A.R."/>
            <person name="Galeote V."/>
            <person name="Bigey F."/>
            <person name="Dequin S."/>
            <person name="Byrne K.P."/>
            <person name="Wolfe K.H."/>
        </authorList>
    </citation>
    <scope>NUCLEOTIDE SEQUENCE [LARGE SCALE GENOMIC DNA]</scope>
    <source>
        <strain evidence="5 6">NRRL Y-6702</strain>
    </source>
</reference>
<evidence type="ECO:0000256" key="2">
    <source>
        <dbReference type="ARBA" id="ARBA00061579"/>
    </source>
</evidence>
<feature type="compositionally biased region" description="Polar residues" evidence="3">
    <location>
        <begin position="96"/>
        <end position="113"/>
    </location>
</feature>
<dbReference type="GO" id="GO:0000407">
    <property type="term" value="C:phagophore assembly site"/>
    <property type="evidence" value="ECO:0007669"/>
    <property type="project" value="UniProtKB-ARBA"/>
</dbReference>
<dbReference type="Gene3D" id="1.10.238.10">
    <property type="entry name" value="EF-hand"/>
    <property type="match status" value="1"/>
</dbReference>
<dbReference type="AlphaFoldDB" id="A0A7H9B7S9"/>
<evidence type="ECO:0000313" key="6">
    <source>
        <dbReference type="Proteomes" id="UP000509704"/>
    </source>
</evidence>
<feature type="compositionally biased region" description="Polar residues" evidence="3">
    <location>
        <begin position="70"/>
        <end position="89"/>
    </location>
</feature>
<feature type="compositionally biased region" description="Basic residues" evidence="3">
    <location>
        <begin position="1"/>
        <end position="10"/>
    </location>
</feature>
<evidence type="ECO:0000256" key="3">
    <source>
        <dbReference type="SAM" id="MobiDB-lite"/>
    </source>
</evidence>
<dbReference type="Pfam" id="PF12763">
    <property type="entry name" value="EH"/>
    <property type="match status" value="1"/>
</dbReference>
<dbReference type="GO" id="GO:0006629">
    <property type="term" value="P:lipid metabolic process"/>
    <property type="evidence" value="ECO:0007669"/>
    <property type="project" value="UniProtKB-KW"/>
</dbReference>